<protein>
    <submittedName>
        <fullName evidence="6">(pine wood nematode) hypothetical protein</fullName>
    </submittedName>
    <submittedName>
        <fullName evidence="9">TIL domain-containing protein</fullName>
    </submittedName>
</protein>
<dbReference type="InterPro" id="IPR002919">
    <property type="entry name" value="TIL_dom"/>
</dbReference>
<feature type="signal peptide" evidence="4">
    <location>
        <begin position="1"/>
        <end position="17"/>
    </location>
</feature>
<dbReference type="WBParaSite" id="BXY_0598200.1">
    <property type="protein sequence ID" value="BXY_0598200.1"/>
    <property type="gene ID" value="BXY_0598200"/>
</dbReference>
<keyword evidence="8" id="KW-1185">Reference proteome</keyword>
<evidence type="ECO:0000256" key="4">
    <source>
        <dbReference type="SAM" id="SignalP"/>
    </source>
</evidence>
<sequence length="174" mass="19221">MKTATLLVLLNVGLVSSLSILLPTNETDVKCHKHAEFNKCGSSCPLTCEDVVKGNPPKLCPTLCKPDCQCKKGYAIGKNGRCVKESHCKKRGLKNLNLLTDPRDANEKKVKCPKHSEFRNCSDLCPPTCEDKKICHSLRCGLPKCQCKFGYGLGGAEYKECVKCNKTEDKKTKQ</sequence>
<dbReference type="InterPro" id="IPR051368">
    <property type="entry name" value="SerProtInhib-TIL_Domain"/>
</dbReference>
<reference evidence="6" key="2">
    <citation type="submission" date="2020-09" db="EMBL/GenBank/DDBJ databases">
        <authorList>
            <person name="Kikuchi T."/>
        </authorList>
    </citation>
    <scope>NUCLEOTIDE SEQUENCE</scope>
    <source>
        <strain evidence="6">Ka4C1</strain>
    </source>
</reference>
<name>A0A1I7RZ14_BURXY</name>
<feature type="chain" id="PRO_5035399634" evidence="4">
    <location>
        <begin position="18"/>
        <end position="174"/>
    </location>
</feature>
<organism evidence="7 9">
    <name type="scientific">Bursaphelenchus xylophilus</name>
    <name type="common">Pinewood nematode worm</name>
    <name type="synonym">Aphelenchoides xylophilus</name>
    <dbReference type="NCBI Taxonomy" id="6326"/>
    <lineage>
        <taxon>Eukaryota</taxon>
        <taxon>Metazoa</taxon>
        <taxon>Ecdysozoa</taxon>
        <taxon>Nematoda</taxon>
        <taxon>Chromadorea</taxon>
        <taxon>Rhabditida</taxon>
        <taxon>Tylenchina</taxon>
        <taxon>Tylenchomorpha</taxon>
        <taxon>Aphelenchoidea</taxon>
        <taxon>Aphelenchoididae</taxon>
        <taxon>Bursaphelenchus</taxon>
    </lineage>
</organism>
<evidence type="ECO:0000259" key="5">
    <source>
        <dbReference type="Pfam" id="PF01826"/>
    </source>
</evidence>
<keyword evidence="4" id="KW-0732">Signal</keyword>
<dbReference type="PANTHER" id="PTHR23259">
    <property type="entry name" value="RIDDLE"/>
    <property type="match status" value="1"/>
</dbReference>
<evidence type="ECO:0000256" key="2">
    <source>
        <dbReference type="ARBA" id="ARBA00022900"/>
    </source>
</evidence>
<dbReference type="OrthoDB" id="5912264at2759"/>
<dbReference type="EMBL" id="CAJFCV020000003">
    <property type="protein sequence ID" value="CAG9106957.1"/>
    <property type="molecule type" value="Genomic_DNA"/>
</dbReference>
<dbReference type="PANTHER" id="PTHR23259:SF70">
    <property type="entry name" value="ACCESSORY GLAND PROTEIN ACP62F-RELATED"/>
    <property type="match status" value="1"/>
</dbReference>
<dbReference type="EMBL" id="CAJFDI010000003">
    <property type="protein sequence ID" value="CAD5220669.1"/>
    <property type="molecule type" value="Genomic_DNA"/>
</dbReference>
<reference evidence="9" key="1">
    <citation type="submission" date="2016-11" db="UniProtKB">
        <authorList>
            <consortium name="WormBaseParasite"/>
        </authorList>
    </citation>
    <scope>IDENTIFICATION</scope>
</reference>
<dbReference type="Proteomes" id="UP000095284">
    <property type="component" value="Unplaced"/>
</dbReference>
<evidence type="ECO:0000256" key="3">
    <source>
        <dbReference type="ARBA" id="ARBA00023157"/>
    </source>
</evidence>
<keyword evidence="2" id="KW-0722">Serine protease inhibitor</keyword>
<accession>A0A1I7RZ14</accession>
<keyword evidence="1" id="KW-0646">Protease inhibitor</keyword>
<dbReference type="Proteomes" id="UP000659654">
    <property type="component" value="Unassembled WGS sequence"/>
</dbReference>
<evidence type="ECO:0000313" key="7">
    <source>
        <dbReference type="Proteomes" id="UP000095284"/>
    </source>
</evidence>
<gene>
    <name evidence="6" type="ORF">BXYJ_LOCUS6294</name>
</gene>
<dbReference type="AlphaFoldDB" id="A0A1I7RZ14"/>
<dbReference type="Proteomes" id="UP000582659">
    <property type="component" value="Unassembled WGS sequence"/>
</dbReference>
<evidence type="ECO:0000313" key="9">
    <source>
        <dbReference type="WBParaSite" id="BXY_0598200.1"/>
    </source>
</evidence>
<dbReference type="SUPFAM" id="SSF57567">
    <property type="entry name" value="Serine protease inhibitors"/>
    <property type="match status" value="2"/>
</dbReference>
<proteinExistence type="predicted"/>
<dbReference type="InterPro" id="IPR036084">
    <property type="entry name" value="Ser_inhib-like_sf"/>
</dbReference>
<dbReference type="GO" id="GO:0004867">
    <property type="term" value="F:serine-type endopeptidase inhibitor activity"/>
    <property type="evidence" value="ECO:0007669"/>
    <property type="project" value="UniProtKB-KW"/>
</dbReference>
<dbReference type="Gene3D" id="2.10.25.10">
    <property type="entry name" value="Laminin"/>
    <property type="match status" value="2"/>
</dbReference>
<feature type="domain" description="TIL" evidence="5">
    <location>
        <begin position="31"/>
        <end position="88"/>
    </location>
</feature>
<keyword evidence="3" id="KW-1015">Disulfide bond</keyword>
<evidence type="ECO:0000313" key="8">
    <source>
        <dbReference type="Proteomes" id="UP000659654"/>
    </source>
</evidence>
<dbReference type="Pfam" id="PF01826">
    <property type="entry name" value="TIL"/>
    <property type="match status" value="1"/>
</dbReference>
<dbReference type="CDD" id="cd19941">
    <property type="entry name" value="TIL"/>
    <property type="match status" value="1"/>
</dbReference>
<evidence type="ECO:0000256" key="1">
    <source>
        <dbReference type="ARBA" id="ARBA00022690"/>
    </source>
</evidence>
<evidence type="ECO:0000313" key="6">
    <source>
        <dbReference type="EMBL" id="CAD5220669.1"/>
    </source>
</evidence>